<evidence type="ECO:0000313" key="6">
    <source>
        <dbReference type="EMBL" id="KAH6682279.1"/>
    </source>
</evidence>
<dbReference type="InterPro" id="IPR011057">
    <property type="entry name" value="Mss4-like_sf"/>
</dbReference>
<dbReference type="AlphaFoldDB" id="A0A9P8V7C2"/>
<evidence type="ECO:0000256" key="2">
    <source>
        <dbReference type="ARBA" id="ARBA00022723"/>
    </source>
</evidence>
<dbReference type="PROSITE" id="PS51891">
    <property type="entry name" value="CENP_V_GFA"/>
    <property type="match status" value="1"/>
</dbReference>
<dbReference type="PANTHER" id="PTHR33337">
    <property type="entry name" value="GFA DOMAIN-CONTAINING PROTEIN"/>
    <property type="match status" value="1"/>
</dbReference>
<dbReference type="OrthoDB" id="406544at2759"/>
<keyword evidence="2" id="KW-0479">Metal-binding</keyword>
<dbReference type="SUPFAM" id="SSF51316">
    <property type="entry name" value="Mss4-like"/>
    <property type="match status" value="1"/>
</dbReference>
<comment type="similarity">
    <text evidence="1">Belongs to the Gfa family.</text>
</comment>
<dbReference type="Proteomes" id="UP000770015">
    <property type="component" value="Unassembled WGS sequence"/>
</dbReference>
<dbReference type="PANTHER" id="PTHR33337:SF33">
    <property type="entry name" value="CENP-V_GFA DOMAIN-CONTAINING PROTEIN"/>
    <property type="match status" value="1"/>
</dbReference>
<sequence length="207" mass="22704">MPSRASSYANLFPLEGGCACGYVRYRVNRAPLVIHCCHCTACQRETGGPFAINAIIEAEHVELLPSADASVPWNKTALEIAQGGPPLEIKSPFVAGASSTVCIATPTESKNPQLIYRCRVCATALWSCYGPSAPRDFVRYIRASTLDRAREVAPDAHIFVASKRDFIALTDGKPQFQALYQAIDVYRPESQARLNALMIKIKREMQA</sequence>
<dbReference type="Pfam" id="PF04828">
    <property type="entry name" value="GFA"/>
    <property type="match status" value="1"/>
</dbReference>
<feature type="domain" description="CENP-V/GFA" evidence="5">
    <location>
        <begin position="14"/>
        <end position="127"/>
    </location>
</feature>
<keyword evidence="3" id="KW-0862">Zinc</keyword>
<proteinExistence type="inferred from homology"/>
<keyword evidence="7" id="KW-1185">Reference proteome</keyword>
<accession>A0A9P8V7C2</accession>
<evidence type="ECO:0000256" key="3">
    <source>
        <dbReference type="ARBA" id="ARBA00022833"/>
    </source>
</evidence>
<keyword evidence="4" id="KW-0456">Lyase</keyword>
<protein>
    <submittedName>
        <fullName evidence="6">Glutathione-dependent formaldehyde-activating</fullName>
    </submittedName>
</protein>
<dbReference type="InterPro" id="IPR006913">
    <property type="entry name" value="CENP-V/GFA"/>
</dbReference>
<dbReference type="GO" id="GO:0016846">
    <property type="term" value="F:carbon-sulfur lyase activity"/>
    <property type="evidence" value="ECO:0007669"/>
    <property type="project" value="InterPro"/>
</dbReference>
<dbReference type="Gene3D" id="3.90.1590.10">
    <property type="entry name" value="glutathione-dependent formaldehyde- activating enzyme (gfa)"/>
    <property type="match status" value="1"/>
</dbReference>
<dbReference type="GO" id="GO:0046872">
    <property type="term" value="F:metal ion binding"/>
    <property type="evidence" value="ECO:0007669"/>
    <property type="project" value="UniProtKB-KW"/>
</dbReference>
<reference evidence="6" key="1">
    <citation type="journal article" date="2021" name="Nat. Commun.">
        <title>Genetic determinants of endophytism in the Arabidopsis root mycobiome.</title>
        <authorList>
            <person name="Mesny F."/>
            <person name="Miyauchi S."/>
            <person name="Thiergart T."/>
            <person name="Pickel B."/>
            <person name="Atanasova L."/>
            <person name="Karlsson M."/>
            <person name="Huettel B."/>
            <person name="Barry K.W."/>
            <person name="Haridas S."/>
            <person name="Chen C."/>
            <person name="Bauer D."/>
            <person name="Andreopoulos W."/>
            <person name="Pangilinan J."/>
            <person name="LaButti K."/>
            <person name="Riley R."/>
            <person name="Lipzen A."/>
            <person name="Clum A."/>
            <person name="Drula E."/>
            <person name="Henrissat B."/>
            <person name="Kohler A."/>
            <person name="Grigoriev I.V."/>
            <person name="Martin F.M."/>
            <person name="Hacquard S."/>
        </authorList>
    </citation>
    <scope>NUCLEOTIDE SEQUENCE</scope>
    <source>
        <strain evidence="6">MPI-SDFR-AT-0117</strain>
    </source>
</reference>
<evidence type="ECO:0000259" key="5">
    <source>
        <dbReference type="PROSITE" id="PS51891"/>
    </source>
</evidence>
<evidence type="ECO:0000256" key="4">
    <source>
        <dbReference type="ARBA" id="ARBA00023239"/>
    </source>
</evidence>
<evidence type="ECO:0000256" key="1">
    <source>
        <dbReference type="ARBA" id="ARBA00005495"/>
    </source>
</evidence>
<organism evidence="6 7">
    <name type="scientific">Plectosphaerella plurivora</name>
    <dbReference type="NCBI Taxonomy" id="936078"/>
    <lineage>
        <taxon>Eukaryota</taxon>
        <taxon>Fungi</taxon>
        <taxon>Dikarya</taxon>
        <taxon>Ascomycota</taxon>
        <taxon>Pezizomycotina</taxon>
        <taxon>Sordariomycetes</taxon>
        <taxon>Hypocreomycetidae</taxon>
        <taxon>Glomerellales</taxon>
        <taxon>Plectosphaerellaceae</taxon>
        <taxon>Plectosphaerella</taxon>
    </lineage>
</organism>
<dbReference type="EMBL" id="JAGSXJ010000018">
    <property type="protein sequence ID" value="KAH6682279.1"/>
    <property type="molecule type" value="Genomic_DNA"/>
</dbReference>
<evidence type="ECO:0000313" key="7">
    <source>
        <dbReference type="Proteomes" id="UP000770015"/>
    </source>
</evidence>
<comment type="caution">
    <text evidence="6">The sequence shown here is derived from an EMBL/GenBank/DDBJ whole genome shotgun (WGS) entry which is preliminary data.</text>
</comment>
<gene>
    <name evidence="6" type="ORF">F5X68DRAFT_211428</name>
</gene>
<name>A0A9P8V7C2_9PEZI</name>